<organism evidence="1">
    <name type="scientific">uncultured Coleofasciculus sp</name>
    <dbReference type="NCBI Taxonomy" id="1267456"/>
    <lineage>
        <taxon>Bacteria</taxon>
        <taxon>Bacillati</taxon>
        <taxon>Cyanobacteriota</taxon>
        <taxon>Cyanophyceae</taxon>
        <taxon>Coleofasciculales</taxon>
        <taxon>Coleofasciculaceae</taxon>
        <taxon>Coleofasciculus</taxon>
        <taxon>environmental samples</taxon>
    </lineage>
</organism>
<evidence type="ECO:0000313" key="1">
    <source>
        <dbReference type="EMBL" id="CAA9298823.1"/>
    </source>
</evidence>
<reference evidence="1" key="1">
    <citation type="submission" date="2020-02" db="EMBL/GenBank/DDBJ databases">
        <authorList>
            <person name="Meier V. D."/>
        </authorList>
    </citation>
    <scope>NUCLEOTIDE SEQUENCE</scope>
    <source>
        <strain evidence="1">AVDCRST_MAG92</strain>
    </source>
</reference>
<proteinExistence type="predicted"/>
<sequence>MVKLIVGLEVALRLFSDNKIICAELNTVDLLVCCFTDLLKLGAFTEIS</sequence>
<accession>A0A6J4K9Y1</accession>
<dbReference type="AlphaFoldDB" id="A0A6J4K9Y1"/>
<name>A0A6J4K9Y1_9CYAN</name>
<dbReference type="EMBL" id="CADCTM010000866">
    <property type="protein sequence ID" value="CAA9298823.1"/>
    <property type="molecule type" value="Genomic_DNA"/>
</dbReference>
<protein>
    <submittedName>
        <fullName evidence="1">Uncharacterized protein</fullName>
    </submittedName>
</protein>
<gene>
    <name evidence="1" type="ORF">AVDCRST_MAG92-4941</name>
</gene>